<protein>
    <submittedName>
        <fullName evidence="2">Uncharacterized protein</fullName>
    </submittedName>
</protein>
<proteinExistence type="predicted"/>
<keyword evidence="1" id="KW-0812">Transmembrane</keyword>
<dbReference type="AlphaFoldDB" id="A0A7C9RSD9"/>
<keyword evidence="1" id="KW-0472">Membrane</keyword>
<comment type="caution">
    <text evidence="2">The sequence shown here is derived from an EMBL/GenBank/DDBJ whole genome shotgun (WGS) entry which is preliminary data.</text>
</comment>
<evidence type="ECO:0000313" key="2">
    <source>
        <dbReference type="EMBL" id="NGY62305.1"/>
    </source>
</evidence>
<accession>A0A7C9RSD9</accession>
<dbReference type="RefSeq" id="WP_166049644.1">
    <property type="nucleotide sequence ID" value="NZ_JAAMPJ010000007.1"/>
</dbReference>
<feature type="transmembrane region" description="Helical" evidence="1">
    <location>
        <begin position="38"/>
        <end position="59"/>
    </location>
</feature>
<keyword evidence="1" id="KW-1133">Transmembrane helix</keyword>
<gene>
    <name evidence="2" type="ORF">G7043_25610</name>
</gene>
<evidence type="ECO:0000313" key="3">
    <source>
        <dbReference type="Proteomes" id="UP000481360"/>
    </source>
</evidence>
<dbReference type="Proteomes" id="UP000481360">
    <property type="component" value="Unassembled WGS sequence"/>
</dbReference>
<sequence length="86" mass="8658">MAERGLTSCGARAVLGLAMLVQLSCAVGTVLLAVTESVWWPLAAGVGWWGVAVGVAIQAEAATTSGSRAPRVVPTPMASAVPARRA</sequence>
<feature type="transmembrane region" description="Helical" evidence="1">
    <location>
        <begin position="12"/>
        <end position="32"/>
    </location>
</feature>
<keyword evidence="3" id="KW-1185">Reference proteome</keyword>
<reference evidence="2 3" key="1">
    <citation type="submission" date="2020-03" db="EMBL/GenBank/DDBJ databases">
        <title>Isolation and identification of active actinomycetes.</title>
        <authorList>
            <person name="Sun X."/>
        </authorList>
    </citation>
    <scope>NUCLEOTIDE SEQUENCE [LARGE SCALE GENOMIC DNA]</scope>
    <source>
        <strain evidence="2 3">NEAU-D13</strain>
    </source>
</reference>
<evidence type="ECO:0000256" key="1">
    <source>
        <dbReference type="SAM" id="Phobius"/>
    </source>
</evidence>
<dbReference type="EMBL" id="JAAMPJ010000007">
    <property type="protein sequence ID" value="NGY62305.1"/>
    <property type="molecule type" value="Genomic_DNA"/>
</dbReference>
<name>A0A7C9RSD9_9PSEU</name>
<organism evidence="2 3">
    <name type="scientific">Lentzea alba</name>
    <dbReference type="NCBI Taxonomy" id="2714351"/>
    <lineage>
        <taxon>Bacteria</taxon>
        <taxon>Bacillati</taxon>
        <taxon>Actinomycetota</taxon>
        <taxon>Actinomycetes</taxon>
        <taxon>Pseudonocardiales</taxon>
        <taxon>Pseudonocardiaceae</taxon>
        <taxon>Lentzea</taxon>
    </lineage>
</organism>